<dbReference type="InterPro" id="IPR002575">
    <property type="entry name" value="Aminoglycoside_PTrfase"/>
</dbReference>
<dbReference type="GO" id="GO:0016740">
    <property type="term" value="F:transferase activity"/>
    <property type="evidence" value="ECO:0007669"/>
    <property type="project" value="UniProtKB-KW"/>
</dbReference>
<keyword evidence="2" id="KW-0808">Transferase</keyword>
<dbReference type="InterPro" id="IPR011009">
    <property type="entry name" value="Kinase-like_dom_sf"/>
</dbReference>
<evidence type="ECO:0000259" key="1">
    <source>
        <dbReference type="Pfam" id="PF01636"/>
    </source>
</evidence>
<name>A0A5M3W0H3_9ACTN</name>
<dbReference type="Proteomes" id="UP000334990">
    <property type="component" value="Unassembled WGS sequence"/>
</dbReference>
<organism evidence="2 3">
    <name type="scientific">Acrocarpospora corrugata</name>
    <dbReference type="NCBI Taxonomy" id="35763"/>
    <lineage>
        <taxon>Bacteria</taxon>
        <taxon>Bacillati</taxon>
        <taxon>Actinomycetota</taxon>
        <taxon>Actinomycetes</taxon>
        <taxon>Streptosporangiales</taxon>
        <taxon>Streptosporangiaceae</taxon>
        <taxon>Acrocarpospora</taxon>
    </lineage>
</organism>
<dbReference type="Gene3D" id="3.30.200.20">
    <property type="entry name" value="Phosphorylase Kinase, domain 1"/>
    <property type="match status" value="1"/>
</dbReference>
<dbReference type="PANTHER" id="PTHR21310">
    <property type="entry name" value="AMINOGLYCOSIDE PHOSPHOTRANSFERASE-RELATED-RELATED"/>
    <property type="match status" value="1"/>
</dbReference>
<evidence type="ECO:0000313" key="3">
    <source>
        <dbReference type="Proteomes" id="UP000334990"/>
    </source>
</evidence>
<dbReference type="PANTHER" id="PTHR21310:SF15">
    <property type="entry name" value="AMINOGLYCOSIDE PHOSPHOTRANSFERASE DOMAIN-CONTAINING PROTEIN"/>
    <property type="match status" value="1"/>
</dbReference>
<keyword evidence="3" id="KW-1185">Reference proteome</keyword>
<dbReference type="RefSeq" id="WP_155337810.1">
    <property type="nucleotide sequence ID" value="NZ_BAAABN010000042.1"/>
</dbReference>
<dbReference type="EMBL" id="BLAD01000051">
    <property type="protein sequence ID" value="GES01532.1"/>
    <property type="molecule type" value="Genomic_DNA"/>
</dbReference>
<comment type="caution">
    <text evidence="2">The sequence shown here is derived from an EMBL/GenBank/DDBJ whole genome shotgun (WGS) entry which is preliminary data.</text>
</comment>
<feature type="domain" description="Aminoglycoside phosphotransferase" evidence="1">
    <location>
        <begin position="30"/>
        <end position="270"/>
    </location>
</feature>
<evidence type="ECO:0000313" key="2">
    <source>
        <dbReference type="EMBL" id="GES01532.1"/>
    </source>
</evidence>
<sequence>MDSRTKRRLSAAELDALVLDALGVGMVSSEELPDGFANAVWRLGLEDGRDVVLKVGPPPDLKLLSYERDLLRTEAMVYDLASGTGVPLPALLHAGFDDPLIGGDYLILAALDGVPWNRATLEPAQDREIRFEVGRHLAALHAIPGSGVYGYPYAGLTGGTWREAFLVMTGALLDDAVHYATPLPASILEIAQLFHTNAAALDEIVAPALVHFDIWPGNVFLKDGRVEALIDHERAFWGDPIADFITPTIFGEIEADDPMLAGYHHGGGGRGLFTHTTEVRVALYRAYLYLILLVEDGPRQYPEAAYARIRGLATDSLTRALEVLRRAS</sequence>
<dbReference type="Pfam" id="PF01636">
    <property type="entry name" value="APH"/>
    <property type="match status" value="1"/>
</dbReference>
<dbReference type="SUPFAM" id="SSF56112">
    <property type="entry name" value="Protein kinase-like (PK-like)"/>
    <property type="match status" value="1"/>
</dbReference>
<dbReference type="Gene3D" id="3.90.1200.10">
    <property type="match status" value="1"/>
</dbReference>
<protein>
    <submittedName>
        <fullName evidence="2">Phosphotransferase</fullName>
    </submittedName>
</protein>
<proteinExistence type="predicted"/>
<gene>
    <name evidence="2" type="ORF">Acor_35960</name>
</gene>
<reference evidence="2 3" key="1">
    <citation type="submission" date="2019-10" db="EMBL/GenBank/DDBJ databases">
        <title>Whole genome shotgun sequence of Acrocarpospora corrugata NBRC 13972.</title>
        <authorList>
            <person name="Ichikawa N."/>
            <person name="Kimura A."/>
            <person name="Kitahashi Y."/>
            <person name="Komaki H."/>
            <person name="Oguchi A."/>
        </authorList>
    </citation>
    <scope>NUCLEOTIDE SEQUENCE [LARGE SCALE GENOMIC DNA]</scope>
    <source>
        <strain evidence="2 3">NBRC 13972</strain>
    </source>
</reference>
<dbReference type="OrthoDB" id="5490445at2"/>
<accession>A0A5M3W0H3</accession>
<dbReference type="AlphaFoldDB" id="A0A5M3W0H3"/>
<dbReference type="InterPro" id="IPR051678">
    <property type="entry name" value="AGP_Transferase"/>
</dbReference>